<evidence type="ECO:0000313" key="3">
    <source>
        <dbReference type="EMBL" id="TBU54317.1"/>
    </source>
</evidence>
<name>A0A4Q9PJN7_9APHY</name>
<sequence length="317" mass="36071">MQLLTLSIALLSFDYLITFDREVRYLSEHKRSWVMVVFLLNRYISLFQSLVILLSTLLPVTTFVKTCIYMTCTIDACQILLYVVWAVFSALQVYAFSGNNAIAVVVVVVLSLVPVATYTALSAYTWIEVDPLWPSSNINYCNEGYSITPQPSDVCPSVGLLKNVLLLLSEAIVIVVTFVRTWNLAHSRDKSSMVELARLVLKEGIIYFLTILLINSTQSISDLLLDLNVNFVAASAMFPLMVPMLVSRFYLDLDDIRRAEDARKAEAKFRANLERAKLWRIKPLPPLPKSECGENISYMKEVFQYNRRLWGKNTILI</sequence>
<evidence type="ECO:0000256" key="1">
    <source>
        <dbReference type="SAM" id="Phobius"/>
    </source>
</evidence>
<organism evidence="3 4">
    <name type="scientific">Dichomitus squalens</name>
    <dbReference type="NCBI Taxonomy" id="114155"/>
    <lineage>
        <taxon>Eukaryota</taxon>
        <taxon>Fungi</taxon>
        <taxon>Dikarya</taxon>
        <taxon>Basidiomycota</taxon>
        <taxon>Agaricomycotina</taxon>
        <taxon>Agaricomycetes</taxon>
        <taxon>Polyporales</taxon>
        <taxon>Polyporaceae</taxon>
        <taxon>Dichomitus</taxon>
    </lineage>
</organism>
<feature type="transmembrane region" description="Helical" evidence="1">
    <location>
        <begin position="33"/>
        <end position="56"/>
    </location>
</feature>
<protein>
    <recommendedName>
        <fullName evidence="2">DUF6533 domain-containing protein</fullName>
    </recommendedName>
</protein>
<keyword evidence="1" id="KW-1133">Transmembrane helix</keyword>
<feature type="transmembrane region" description="Helical" evidence="1">
    <location>
        <begin position="164"/>
        <end position="183"/>
    </location>
</feature>
<dbReference type="Proteomes" id="UP000292082">
    <property type="component" value="Unassembled WGS sequence"/>
</dbReference>
<dbReference type="InterPro" id="IPR045340">
    <property type="entry name" value="DUF6533"/>
</dbReference>
<evidence type="ECO:0000259" key="2">
    <source>
        <dbReference type="Pfam" id="PF20151"/>
    </source>
</evidence>
<evidence type="ECO:0000313" key="4">
    <source>
        <dbReference type="Proteomes" id="UP000292082"/>
    </source>
</evidence>
<dbReference type="EMBL" id="ML145191">
    <property type="protein sequence ID" value="TBU54317.1"/>
    <property type="molecule type" value="Genomic_DNA"/>
</dbReference>
<dbReference type="AlphaFoldDB" id="A0A4Q9PJN7"/>
<gene>
    <name evidence="3" type="ORF">BD310DRAFT_828220</name>
</gene>
<accession>A0A4Q9PJN7</accession>
<feature type="transmembrane region" description="Helical" evidence="1">
    <location>
        <begin position="100"/>
        <end position="127"/>
    </location>
</feature>
<reference evidence="3 4" key="1">
    <citation type="submission" date="2019-01" db="EMBL/GenBank/DDBJ databases">
        <title>Draft genome sequences of three monokaryotic isolates of the white-rot basidiomycete fungus Dichomitus squalens.</title>
        <authorList>
            <consortium name="DOE Joint Genome Institute"/>
            <person name="Lopez S.C."/>
            <person name="Andreopoulos B."/>
            <person name="Pangilinan J."/>
            <person name="Lipzen A."/>
            <person name="Riley R."/>
            <person name="Ahrendt S."/>
            <person name="Ng V."/>
            <person name="Barry K."/>
            <person name="Daum C."/>
            <person name="Grigoriev I.V."/>
            <person name="Hilden K.S."/>
            <person name="Makela M.R."/>
            <person name="de Vries R.P."/>
        </authorList>
    </citation>
    <scope>NUCLEOTIDE SEQUENCE [LARGE SCALE GENOMIC DNA]</scope>
    <source>
        <strain evidence="3 4">CBS 464.89</strain>
    </source>
</reference>
<feature type="domain" description="DUF6533" evidence="2">
    <location>
        <begin position="7"/>
        <end position="46"/>
    </location>
</feature>
<keyword evidence="1" id="KW-0812">Transmembrane</keyword>
<feature type="transmembrane region" description="Helical" evidence="1">
    <location>
        <begin position="68"/>
        <end position="88"/>
    </location>
</feature>
<keyword evidence="1" id="KW-0472">Membrane</keyword>
<dbReference type="Pfam" id="PF20151">
    <property type="entry name" value="DUF6533"/>
    <property type="match status" value="1"/>
</dbReference>
<proteinExistence type="predicted"/>
<keyword evidence="4" id="KW-1185">Reference proteome</keyword>
<feature type="transmembrane region" description="Helical" evidence="1">
    <location>
        <begin position="231"/>
        <end position="251"/>
    </location>
</feature>